<dbReference type="InterPro" id="IPR035979">
    <property type="entry name" value="RBD_domain_sf"/>
</dbReference>
<feature type="region of interest" description="Disordered" evidence="2">
    <location>
        <begin position="1467"/>
        <end position="1486"/>
    </location>
</feature>
<dbReference type="EMBL" id="CCAG010012281">
    <property type="status" value="NOT_ANNOTATED_CDS"/>
    <property type="molecule type" value="Genomic_DNA"/>
</dbReference>
<dbReference type="VEuPathDB" id="VectorBase:GMOY011709"/>
<feature type="coiled-coil region" evidence="1">
    <location>
        <begin position="760"/>
        <end position="839"/>
    </location>
</feature>
<protein>
    <recommendedName>
        <fullName evidence="3">SAC3/GANP/THP3 conserved domain-containing protein</fullName>
    </recommendedName>
</protein>
<evidence type="ECO:0000259" key="3">
    <source>
        <dbReference type="Pfam" id="PF03399"/>
    </source>
</evidence>
<proteinExistence type="predicted"/>
<dbReference type="SUPFAM" id="SSF54928">
    <property type="entry name" value="RNA-binding domain, RBD"/>
    <property type="match status" value="1"/>
</dbReference>
<evidence type="ECO:0000256" key="1">
    <source>
        <dbReference type="SAM" id="Coils"/>
    </source>
</evidence>
<dbReference type="PhylomeDB" id="A0A1B0GEI5"/>
<reference evidence="4" key="1">
    <citation type="submission" date="2020-05" db="UniProtKB">
        <authorList>
            <consortium name="EnsemblMetazoa"/>
        </authorList>
    </citation>
    <scope>IDENTIFICATION</scope>
    <source>
        <strain evidence="4">Yale</strain>
    </source>
</reference>
<organism evidence="4 5">
    <name type="scientific">Glossina morsitans morsitans</name>
    <name type="common">Savannah tsetse fly</name>
    <dbReference type="NCBI Taxonomy" id="37546"/>
    <lineage>
        <taxon>Eukaryota</taxon>
        <taxon>Metazoa</taxon>
        <taxon>Ecdysozoa</taxon>
        <taxon>Arthropoda</taxon>
        <taxon>Hexapoda</taxon>
        <taxon>Insecta</taxon>
        <taxon>Pterygota</taxon>
        <taxon>Neoptera</taxon>
        <taxon>Endopterygota</taxon>
        <taxon>Diptera</taxon>
        <taxon>Brachycera</taxon>
        <taxon>Muscomorpha</taxon>
        <taxon>Hippoboscoidea</taxon>
        <taxon>Glossinidae</taxon>
        <taxon>Glossina</taxon>
    </lineage>
</organism>
<evidence type="ECO:0000313" key="5">
    <source>
        <dbReference type="Proteomes" id="UP000092444"/>
    </source>
</evidence>
<dbReference type="InterPro" id="IPR045107">
    <property type="entry name" value="SAC3/GANP/THP3"/>
</dbReference>
<dbReference type="PANTHER" id="PTHR12436">
    <property type="entry name" value="80 KDA MCM3-ASSOCIATED PROTEIN"/>
    <property type="match status" value="1"/>
</dbReference>
<dbReference type="Gene3D" id="1.25.40.990">
    <property type="match status" value="1"/>
</dbReference>
<dbReference type="STRING" id="37546.A0A1B0GEI5"/>
<dbReference type="GO" id="GO:0005737">
    <property type="term" value="C:cytoplasm"/>
    <property type="evidence" value="ECO:0007669"/>
    <property type="project" value="TreeGrafter"/>
</dbReference>
<name>A0A1B0GEI5_GLOMM</name>
<dbReference type="EnsemblMetazoa" id="GMOY011709-RA">
    <property type="protein sequence ID" value="GMOY011709-PA"/>
    <property type="gene ID" value="GMOY011709"/>
</dbReference>
<dbReference type="GO" id="GO:0003676">
    <property type="term" value="F:nucleic acid binding"/>
    <property type="evidence" value="ECO:0007669"/>
    <property type="project" value="InterPro"/>
</dbReference>
<evidence type="ECO:0000313" key="4">
    <source>
        <dbReference type="EnsemblMetazoa" id="GMOY011709-PA"/>
    </source>
</evidence>
<evidence type="ECO:0000256" key="2">
    <source>
        <dbReference type="SAM" id="MobiDB-lite"/>
    </source>
</evidence>
<feature type="domain" description="SAC3/GANP/THP3 conserved" evidence="3">
    <location>
        <begin position="218"/>
        <end position="514"/>
    </location>
</feature>
<keyword evidence="5" id="KW-1185">Reference proteome</keyword>
<sequence>MRESGEYSAAENTTNYKAIHCEKIPELFLDKLVAKKHFSKFGKINRFILRPKRLSCTVEYENEEDAKSSVLEAGNFNGIEFIVNYAAHEVAHVQNTEEWVDPEVQAELEAMGSGPNYSNINRTNKTMALSRATTVNKPITTSTIKSIKSSQSNEAIGFDDDVPQVDCSELEAILKKPALTNEDKYRVLEARDKLIRLANVRQTDIKKAVATRGTCPDMCPEKERLMRDFQRQVSSFEWADEDEDPKSTISHRKAIKEYSRSSADQEFPLAHELRSESVLQMTMLYLMHRIMDLCEDPHTSLGDWFHFVWDRTRSIRKDITQQELCSLEAVELVEQCARFHIHCAARLVAEDAVVFDKKINAENLTKCLQTLKYMYHDLRLKGIQCPREAEFRSYVIMLNLADSNFLWELRQLPVHIQKAEEIKNSIAFCSALQTDNYVRFFAMIKSDQISYLSACILLGYFNKLRLRAMEVIIKSHKSHKAKVFLPISYLQRILAFEDENATISFLHYLGWQCKKEEEGVFLQRISKPDVEHVMDRALKLVESKRLVSVGECISGHPLNSAELFENHQPHNSFDANGFLKSEAWTAEDQLKGDFIKNRTTFHLSNPKITEDILKTAALTSSTDGKLFKIPFSTPPISPKQHRQQQHKSIFSNCVAQSNQSIPPTLGLQLESNNGCGNFQRSSSIDSNKFVFKVSPEKVVAAHKSIFDQPKSTEKVFGSLTKDTKETYKMHNIFQHFKTEDNSLPSRPFEEFTTSNFVTHKTEEQLKFEEMERHKQELEKVQILQQKKLEEERQKLELKMKMVEERRTRQLKEKEEERKREQERKQLKLIKEVLEQASEKHHEAIINEIVEDLVKAVASEELQKYIALNKTALQEFNFLFEELVFNIIEEVTSEEYAVICCDQLLLKKYFFRWLKYSHREKEQRKLLDNTPLWVTTDNRAQCTEKVSHPSQKHNMEMIKRYRLCMPCDFKQLLWSDYYWPQDRLDLFALVGQSLLIQTPALGPSGVLPSIKYFKLLISLPNDDEELPGFETFCNRWLMKHIQGAQTETGPFVHGIQHNLALCVRKLSGIEAFNEQGDPSKEEANHNDGIIFFISGINLRSSSRKRLQHLLQIAKNYKHVPLAIMAYNCENYDKFSLEQHLELQRLVEEGLIVNYKCFGCQLTCREFRFRHLFAKAINFITYDSYKTNNNDVEALAEQKLLTFLDSCLGEEIWRRWLDSSKKNPIFYKICSMPEHVIGVFNKAVEHLEHITQEDLIEMPEFPSELKEFVPEPPNNSDIPLGLEHFPDNWKDSQRLTIIKEVLERIRLPTRKTTFRKDINAVDVQVWLLSYTSECLPEEDDYYIIETSHRAIWELYNQLNCMNVQKIDFESLQMLNFLQILKPIAHARINSVLKKLKKEQLSSPVIYLRNDLENYQILPWWLNYQALSQVTVDQISSVPEENVPVKNNERCEIPMDEVNTIIETAEKVTQKLEENSQASKKQKKNSHYSNNTTNIERYLDETCYQFELTKKTLELDKSYLQKITQDVDESIEEVVTQTLSSPPKGRKRKISENRDDMKTVIDKAMDLIKQMDSLEEKKKRLRTSSSLRGGFGQFHQ</sequence>
<feature type="region of interest" description="Disordered" evidence="2">
    <location>
        <begin position="1574"/>
        <end position="1593"/>
    </location>
</feature>
<dbReference type="GO" id="GO:0006406">
    <property type="term" value="P:mRNA export from nucleus"/>
    <property type="evidence" value="ECO:0007669"/>
    <property type="project" value="TreeGrafter"/>
</dbReference>
<dbReference type="PANTHER" id="PTHR12436:SF3">
    <property type="entry name" value="GERMINAL-CENTER ASSOCIATED NUCLEAR PROTEIN"/>
    <property type="match status" value="1"/>
</dbReference>
<dbReference type="Pfam" id="PF03399">
    <property type="entry name" value="SAC3_GANP"/>
    <property type="match status" value="1"/>
</dbReference>
<dbReference type="GO" id="GO:0070390">
    <property type="term" value="C:transcription export complex 2"/>
    <property type="evidence" value="ECO:0007669"/>
    <property type="project" value="TreeGrafter"/>
</dbReference>
<keyword evidence="1" id="KW-0175">Coiled coil</keyword>
<accession>A0A1B0GEI5</accession>
<dbReference type="Proteomes" id="UP000092444">
    <property type="component" value="Unassembled WGS sequence"/>
</dbReference>
<dbReference type="InterPro" id="IPR005062">
    <property type="entry name" value="SAC3/GANP/THP3_conserved"/>
</dbReference>